<dbReference type="EMBL" id="AZBU02000009">
    <property type="protein sequence ID" value="TKR65473.1"/>
    <property type="molecule type" value="Genomic_DNA"/>
</dbReference>
<evidence type="ECO:0000313" key="1">
    <source>
        <dbReference type="EMBL" id="TKR65473.1"/>
    </source>
</evidence>
<organism evidence="1 2">
    <name type="scientific">Steinernema carpocapsae</name>
    <name type="common">Entomopathogenic nematode</name>
    <dbReference type="NCBI Taxonomy" id="34508"/>
    <lineage>
        <taxon>Eukaryota</taxon>
        <taxon>Metazoa</taxon>
        <taxon>Ecdysozoa</taxon>
        <taxon>Nematoda</taxon>
        <taxon>Chromadorea</taxon>
        <taxon>Rhabditida</taxon>
        <taxon>Tylenchina</taxon>
        <taxon>Panagrolaimomorpha</taxon>
        <taxon>Strongyloidoidea</taxon>
        <taxon>Steinernematidae</taxon>
        <taxon>Steinernema</taxon>
    </lineage>
</organism>
<sequence>MDYFGTNSNSFLEKVLAKSIEGFYLFDCAENIESALWKILRSNMTNLHFYGRPGRSLSLEMLQFYVDRHISADKHLDEYKLEMYGRIESYVPNPRLGDLPSRYANWRSKWYVWIRLDSIE</sequence>
<comment type="caution">
    <text evidence="1">The sequence shown here is derived from an EMBL/GenBank/DDBJ whole genome shotgun (WGS) entry which is preliminary data.</text>
</comment>
<keyword evidence="2" id="KW-1185">Reference proteome</keyword>
<dbReference type="AlphaFoldDB" id="A0A4U5MAH0"/>
<reference evidence="1 2" key="2">
    <citation type="journal article" date="2019" name="G3 (Bethesda)">
        <title>Hybrid Assembly of the Genome of the Entomopathogenic Nematode Steinernema carpocapsae Identifies the X-Chromosome.</title>
        <authorList>
            <person name="Serra L."/>
            <person name="Macchietto M."/>
            <person name="Macias-Munoz A."/>
            <person name="McGill C.J."/>
            <person name="Rodriguez I.M."/>
            <person name="Rodriguez B."/>
            <person name="Murad R."/>
            <person name="Mortazavi A."/>
        </authorList>
    </citation>
    <scope>NUCLEOTIDE SEQUENCE [LARGE SCALE GENOMIC DNA]</scope>
    <source>
        <strain evidence="1 2">ALL</strain>
    </source>
</reference>
<proteinExistence type="predicted"/>
<protein>
    <submittedName>
        <fullName evidence="1">Uncharacterized protein</fullName>
    </submittedName>
</protein>
<evidence type="ECO:0000313" key="2">
    <source>
        <dbReference type="Proteomes" id="UP000298663"/>
    </source>
</evidence>
<accession>A0A4U5MAH0</accession>
<gene>
    <name evidence="1" type="ORF">L596_025875</name>
</gene>
<name>A0A4U5MAH0_STECR</name>
<dbReference type="Proteomes" id="UP000298663">
    <property type="component" value="Unassembled WGS sequence"/>
</dbReference>
<reference evidence="1 2" key="1">
    <citation type="journal article" date="2015" name="Genome Biol.">
        <title>Comparative genomics of Steinernema reveals deeply conserved gene regulatory networks.</title>
        <authorList>
            <person name="Dillman A.R."/>
            <person name="Macchietto M."/>
            <person name="Porter C.F."/>
            <person name="Rogers A."/>
            <person name="Williams B."/>
            <person name="Antoshechkin I."/>
            <person name="Lee M.M."/>
            <person name="Goodwin Z."/>
            <person name="Lu X."/>
            <person name="Lewis E.E."/>
            <person name="Goodrich-Blair H."/>
            <person name="Stock S.P."/>
            <person name="Adams B.J."/>
            <person name="Sternberg P.W."/>
            <person name="Mortazavi A."/>
        </authorList>
    </citation>
    <scope>NUCLEOTIDE SEQUENCE [LARGE SCALE GENOMIC DNA]</scope>
    <source>
        <strain evidence="1 2">ALL</strain>
    </source>
</reference>